<keyword evidence="1" id="KW-0808">Transferase</keyword>
<dbReference type="PANTHER" id="PTHR13947:SF37">
    <property type="entry name" value="LD18367P"/>
    <property type="match status" value="1"/>
</dbReference>
<evidence type="ECO:0000256" key="1">
    <source>
        <dbReference type="ARBA" id="ARBA00022679"/>
    </source>
</evidence>
<protein>
    <submittedName>
        <fullName evidence="4">MarR family transcriptional regulator</fullName>
    </submittedName>
</protein>
<dbReference type="CDD" id="cd04301">
    <property type="entry name" value="NAT_SF"/>
    <property type="match status" value="1"/>
</dbReference>
<dbReference type="InterPro" id="IPR016181">
    <property type="entry name" value="Acyl_CoA_acyltransferase"/>
</dbReference>
<dbReference type="Gene3D" id="1.10.10.10">
    <property type="entry name" value="Winged helix-like DNA-binding domain superfamily/Winged helix DNA-binding domain"/>
    <property type="match status" value="1"/>
</dbReference>
<dbReference type="PROSITE" id="PS51186">
    <property type="entry name" value="GNAT"/>
    <property type="match status" value="1"/>
</dbReference>
<organism evidence="4 5">
    <name type="scientific">Sphaerisporangium rufum</name>
    <dbReference type="NCBI Taxonomy" id="1381558"/>
    <lineage>
        <taxon>Bacteria</taxon>
        <taxon>Bacillati</taxon>
        <taxon>Actinomycetota</taxon>
        <taxon>Actinomycetes</taxon>
        <taxon>Streptosporangiales</taxon>
        <taxon>Streptosporangiaceae</taxon>
        <taxon>Sphaerisporangium</taxon>
    </lineage>
</organism>
<comment type="caution">
    <text evidence="4">The sequence shown here is derived from an EMBL/GenBank/DDBJ whole genome shotgun (WGS) entry which is preliminary data.</text>
</comment>
<dbReference type="SMART" id="SM00347">
    <property type="entry name" value="HTH_MARR"/>
    <property type="match status" value="1"/>
</dbReference>
<dbReference type="AlphaFoldDB" id="A0A919UZA8"/>
<evidence type="ECO:0000313" key="5">
    <source>
        <dbReference type="Proteomes" id="UP000655287"/>
    </source>
</evidence>
<name>A0A919UZA8_9ACTN</name>
<dbReference type="GO" id="GO:0008080">
    <property type="term" value="F:N-acetyltransferase activity"/>
    <property type="evidence" value="ECO:0007669"/>
    <property type="project" value="InterPro"/>
</dbReference>
<dbReference type="PANTHER" id="PTHR13947">
    <property type="entry name" value="GNAT FAMILY N-ACETYLTRANSFERASE"/>
    <property type="match status" value="1"/>
</dbReference>
<sequence>MTEATVDGQVAEVRAFNRFYTRVIGVLGARMHDTAYSLTEARVLYELGTRAEMETGELRRLLDLDAGHLSRMLARFEAGGLLARERSAADGRRHVLRLTPAGRAELDTLNAASASAVGALLDPLGAAERRRLATAMAAIRQVLGDAPRPASGTPYVIRPPRPGDLGWIVHRHGVLYAEEYGWDHTFEGLVARIAADFAEGHDPRREALWIAEVDGRPAGSVCCARGDDDRTAKLRLLLVEPSARGMGIGGRLVDECVEFARRAGYRRMVLLTVADLAAARRIYRRAGFRLEESEPGVPWGGTTVTNETWSRDL</sequence>
<evidence type="ECO:0000259" key="3">
    <source>
        <dbReference type="PROSITE" id="PS51186"/>
    </source>
</evidence>
<dbReference type="SUPFAM" id="SSF46785">
    <property type="entry name" value="Winged helix' DNA-binding domain"/>
    <property type="match status" value="1"/>
</dbReference>
<dbReference type="InterPro" id="IPR000182">
    <property type="entry name" value="GNAT_dom"/>
</dbReference>
<dbReference type="PROSITE" id="PS50995">
    <property type="entry name" value="HTH_MARR_2"/>
    <property type="match status" value="1"/>
</dbReference>
<dbReference type="InterPro" id="IPR050769">
    <property type="entry name" value="NAT_camello-type"/>
</dbReference>
<accession>A0A919UZA8</accession>
<evidence type="ECO:0000313" key="4">
    <source>
        <dbReference type="EMBL" id="GII76092.1"/>
    </source>
</evidence>
<gene>
    <name evidence="4" type="primary">yjgM</name>
    <name evidence="4" type="ORF">Sru01_10740</name>
</gene>
<evidence type="ECO:0000259" key="2">
    <source>
        <dbReference type="PROSITE" id="PS50995"/>
    </source>
</evidence>
<dbReference type="Gene3D" id="3.40.630.30">
    <property type="match status" value="1"/>
</dbReference>
<dbReference type="Pfam" id="PF00583">
    <property type="entry name" value="Acetyltransf_1"/>
    <property type="match status" value="1"/>
</dbReference>
<proteinExistence type="predicted"/>
<feature type="domain" description="N-acetyltransferase" evidence="3">
    <location>
        <begin position="155"/>
        <end position="313"/>
    </location>
</feature>
<dbReference type="InterPro" id="IPR036388">
    <property type="entry name" value="WH-like_DNA-bd_sf"/>
</dbReference>
<dbReference type="Proteomes" id="UP000655287">
    <property type="component" value="Unassembled WGS sequence"/>
</dbReference>
<dbReference type="EMBL" id="BOOU01000013">
    <property type="protein sequence ID" value="GII76092.1"/>
    <property type="molecule type" value="Genomic_DNA"/>
</dbReference>
<dbReference type="Pfam" id="PF12802">
    <property type="entry name" value="MarR_2"/>
    <property type="match status" value="1"/>
</dbReference>
<feature type="domain" description="HTH marR-type" evidence="2">
    <location>
        <begin position="1"/>
        <end position="141"/>
    </location>
</feature>
<dbReference type="SUPFAM" id="SSF55729">
    <property type="entry name" value="Acyl-CoA N-acyltransferases (Nat)"/>
    <property type="match status" value="1"/>
</dbReference>
<dbReference type="InterPro" id="IPR000835">
    <property type="entry name" value="HTH_MarR-typ"/>
</dbReference>
<dbReference type="GO" id="GO:0003700">
    <property type="term" value="F:DNA-binding transcription factor activity"/>
    <property type="evidence" value="ECO:0007669"/>
    <property type="project" value="InterPro"/>
</dbReference>
<reference evidence="4" key="1">
    <citation type="submission" date="2021-01" db="EMBL/GenBank/DDBJ databases">
        <title>Whole genome shotgun sequence of Sphaerisporangium rufum NBRC 109079.</title>
        <authorList>
            <person name="Komaki H."/>
            <person name="Tamura T."/>
        </authorList>
    </citation>
    <scope>NUCLEOTIDE SEQUENCE</scope>
    <source>
        <strain evidence="4">NBRC 109079</strain>
    </source>
</reference>
<keyword evidence="5" id="KW-1185">Reference proteome</keyword>
<dbReference type="InterPro" id="IPR036390">
    <property type="entry name" value="WH_DNA-bd_sf"/>
</dbReference>